<sequence length="133" mass="14738">MKFSIDKQERYSIIKPEEENLNSGVAPQLKSEFVILANEGITNLILDLSSVKYVDSSGLSAILTARRLWTNLGTFVVTGVDHPAVKRLVEISKVDSVLTILPTLSESTDFVLMEELQRDLQAEAEGDLESDEL</sequence>
<reference evidence="2" key="1">
    <citation type="submission" date="2020-08" db="EMBL/GenBank/DDBJ databases">
        <title>Lewinella bacteria from marine environments.</title>
        <authorList>
            <person name="Zhong Y."/>
        </authorList>
    </citation>
    <scope>NUCLEOTIDE SEQUENCE</scope>
    <source>
        <strain evidence="2">KCTC 42187</strain>
    </source>
</reference>
<dbReference type="PANTHER" id="PTHR33495">
    <property type="entry name" value="ANTI-SIGMA FACTOR ANTAGONIST TM_1081-RELATED-RELATED"/>
    <property type="match status" value="1"/>
</dbReference>
<dbReference type="InterPro" id="IPR002645">
    <property type="entry name" value="STAS_dom"/>
</dbReference>
<proteinExistence type="predicted"/>
<dbReference type="RefSeq" id="WP_187466546.1">
    <property type="nucleotide sequence ID" value="NZ_JACSIT010000100.1"/>
</dbReference>
<comment type="caution">
    <text evidence="2">The sequence shown here is derived from an EMBL/GenBank/DDBJ whole genome shotgun (WGS) entry which is preliminary data.</text>
</comment>
<feature type="domain" description="STAS" evidence="1">
    <location>
        <begin position="21"/>
        <end position="111"/>
    </location>
</feature>
<dbReference type="Gene3D" id="3.30.750.24">
    <property type="entry name" value="STAS domain"/>
    <property type="match status" value="1"/>
</dbReference>
<dbReference type="GO" id="GO:0043856">
    <property type="term" value="F:anti-sigma factor antagonist activity"/>
    <property type="evidence" value="ECO:0007669"/>
    <property type="project" value="TreeGrafter"/>
</dbReference>
<evidence type="ECO:0000313" key="3">
    <source>
        <dbReference type="Proteomes" id="UP000650081"/>
    </source>
</evidence>
<name>A0A923PMM1_9BACT</name>
<organism evidence="2 3">
    <name type="scientific">Neolewinella lacunae</name>
    <dbReference type="NCBI Taxonomy" id="1517758"/>
    <lineage>
        <taxon>Bacteria</taxon>
        <taxon>Pseudomonadati</taxon>
        <taxon>Bacteroidota</taxon>
        <taxon>Saprospiria</taxon>
        <taxon>Saprospirales</taxon>
        <taxon>Lewinellaceae</taxon>
        <taxon>Neolewinella</taxon>
    </lineage>
</organism>
<evidence type="ECO:0000313" key="2">
    <source>
        <dbReference type="EMBL" id="MBC6994471.1"/>
    </source>
</evidence>
<dbReference type="AlphaFoldDB" id="A0A923PMM1"/>
<dbReference type="EMBL" id="JACSIT010000100">
    <property type="protein sequence ID" value="MBC6994471.1"/>
    <property type="molecule type" value="Genomic_DNA"/>
</dbReference>
<dbReference type="Proteomes" id="UP000650081">
    <property type="component" value="Unassembled WGS sequence"/>
</dbReference>
<dbReference type="PROSITE" id="PS50801">
    <property type="entry name" value="STAS"/>
    <property type="match status" value="1"/>
</dbReference>
<evidence type="ECO:0000259" key="1">
    <source>
        <dbReference type="PROSITE" id="PS50801"/>
    </source>
</evidence>
<accession>A0A923PMM1</accession>
<gene>
    <name evidence="2" type="ORF">H9S92_09865</name>
</gene>
<dbReference type="CDD" id="cd07043">
    <property type="entry name" value="STAS_anti-anti-sigma_factors"/>
    <property type="match status" value="1"/>
</dbReference>
<protein>
    <submittedName>
        <fullName evidence="2">STAS domain-containing protein</fullName>
    </submittedName>
</protein>
<keyword evidence="3" id="KW-1185">Reference proteome</keyword>
<dbReference type="SUPFAM" id="SSF52091">
    <property type="entry name" value="SpoIIaa-like"/>
    <property type="match status" value="1"/>
</dbReference>
<dbReference type="InterPro" id="IPR036513">
    <property type="entry name" value="STAS_dom_sf"/>
</dbReference>
<dbReference type="Pfam" id="PF01740">
    <property type="entry name" value="STAS"/>
    <property type="match status" value="1"/>
</dbReference>